<accession>A0A3E0X0J8</accession>
<dbReference type="GO" id="GO:0003700">
    <property type="term" value="F:DNA-binding transcription factor activity"/>
    <property type="evidence" value="ECO:0007669"/>
    <property type="project" value="TreeGrafter"/>
</dbReference>
<feature type="domain" description="HTH tetR-type" evidence="3">
    <location>
        <begin position="23"/>
        <end position="83"/>
    </location>
</feature>
<dbReference type="EMBL" id="NFZW01000002">
    <property type="protein sequence ID" value="RFA38954.1"/>
    <property type="molecule type" value="Genomic_DNA"/>
</dbReference>
<dbReference type="InterPro" id="IPR009057">
    <property type="entry name" value="Homeodomain-like_sf"/>
</dbReference>
<dbReference type="Gene3D" id="1.10.10.60">
    <property type="entry name" value="Homeodomain-like"/>
    <property type="match status" value="1"/>
</dbReference>
<dbReference type="PROSITE" id="PS50977">
    <property type="entry name" value="HTH_TETR_2"/>
    <property type="match status" value="1"/>
</dbReference>
<evidence type="ECO:0000313" key="5">
    <source>
        <dbReference type="Proteomes" id="UP000256763"/>
    </source>
</evidence>
<reference evidence="5" key="1">
    <citation type="submission" date="2017-05" db="EMBL/GenBank/DDBJ databases">
        <authorList>
            <person name="Sharma S."/>
            <person name="Sidhu C."/>
            <person name="Pinnaka A.K."/>
        </authorList>
    </citation>
    <scope>NUCLEOTIDE SEQUENCE [LARGE SCALE GENOMIC DNA]</scope>
    <source>
        <strain evidence="5">AK93</strain>
    </source>
</reference>
<evidence type="ECO:0000313" key="4">
    <source>
        <dbReference type="EMBL" id="RFA38954.1"/>
    </source>
</evidence>
<gene>
    <name evidence="4" type="ORF">CAL65_03385</name>
</gene>
<keyword evidence="1 2" id="KW-0238">DNA-binding</keyword>
<sequence>MTDANTARPVRKYRGQTTEQLKAERRERLLQAGEELIGSDGYGATSIDRLCSAGRVSTRHFYEHFSSREELLGALFDAFIRDAFNEVLQAFEGSGQEGALAGTLAALTAFARFCMNNPERARIALVETVGVSPAMEEKRRAAIRQFAGLVAQFADKLAAEGVLPEADYQLSGIALVGASNELLVEWLSGGTGLSREQMERRITGIFQAIIKGSQAIAREKV</sequence>
<dbReference type="InterPro" id="IPR001647">
    <property type="entry name" value="HTH_TetR"/>
</dbReference>
<dbReference type="PANTHER" id="PTHR30055:SF226">
    <property type="entry name" value="HTH-TYPE TRANSCRIPTIONAL REGULATOR PKSA"/>
    <property type="match status" value="1"/>
</dbReference>
<organism evidence="4 5">
    <name type="scientific">Alkalilimnicola ehrlichii</name>
    <dbReference type="NCBI Taxonomy" id="351052"/>
    <lineage>
        <taxon>Bacteria</taxon>
        <taxon>Pseudomonadati</taxon>
        <taxon>Pseudomonadota</taxon>
        <taxon>Gammaproteobacteria</taxon>
        <taxon>Chromatiales</taxon>
        <taxon>Ectothiorhodospiraceae</taxon>
        <taxon>Alkalilimnicola</taxon>
    </lineage>
</organism>
<dbReference type="RefSeq" id="WP_116300972.1">
    <property type="nucleotide sequence ID" value="NZ_NFZV01000002.1"/>
</dbReference>
<dbReference type="PANTHER" id="PTHR30055">
    <property type="entry name" value="HTH-TYPE TRANSCRIPTIONAL REGULATOR RUTR"/>
    <property type="match status" value="1"/>
</dbReference>
<dbReference type="Gene3D" id="1.10.357.10">
    <property type="entry name" value="Tetracycline Repressor, domain 2"/>
    <property type="match status" value="1"/>
</dbReference>
<dbReference type="SUPFAM" id="SSF48498">
    <property type="entry name" value="Tetracyclin repressor-like, C-terminal domain"/>
    <property type="match status" value="1"/>
</dbReference>
<name>A0A3E0X0J8_9GAMM</name>
<dbReference type="GO" id="GO:0000976">
    <property type="term" value="F:transcription cis-regulatory region binding"/>
    <property type="evidence" value="ECO:0007669"/>
    <property type="project" value="TreeGrafter"/>
</dbReference>
<dbReference type="SUPFAM" id="SSF46689">
    <property type="entry name" value="Homeodomain-like"/>
    <property type="match status" value="1"/>
</dbReference>
<dbReference type="AlphaFoldDB" id="A0A3E0X0J8"/>
<keyword evidence="5" id="KW-1185">Reference proteome</keyword>
<evidence type="ECO:0000259" key="3">
    <source>
        <dbReference type="PROSITE" id="PS50977"/>
    </source>
</evidence>
<evidence type="ECO:0000256" key="1">
    <source>
        <dbReference type="ARBA" id="ARBA00023125"/>
    </source>
</evidence>
<dbReference type="OrthoDB" id="9790413at2"/>
<feature type="DNA-binding region" description="H-T-H motif" evidence="2">
    <location>
        <begin position="46"/>
        <end position="65"/>
    </location>
</feature>
<protein>
    <recommendedName>
        <fullName evidence="3">HTH tetR-type domain-containing protein</fullName>
    </recommendedName>
</protein>
<dbReference type="InterPro" id="IPR050109">
    <property type="entry name" value="HTH-type_TetR-like_transc_reg"/>
</dbReference>
<evidence type="ECO:0000256" key="2">
    <source>
        <dbReference type="PROSITE-ProRule" id="PRU00335"/>
    </source>
</evidence>
<proteinExistence type="predicted"/>
<comment type="caution">
    <text evidence="4">The sequence shown here is derived from an EMBL/GenBank/DDBJ whole genome shotgun (WGS) entry which is preliminary data.</text>
</comment>
<dbReference type="Proteomes" id="UP000256763">
    <property type="component" value="Unassembled WGS sequence"/>
</dbReference>
<dbReference type="Pfam" id="PF00440">
    <property type="entry name" value="TetR_N"/>
    <property type="match status" value="1"/>
</dbReference>
<dbReference type="InterPro" id="IPR036271">
    <property type="entry name" value="Tet_transcr_reg_TetR-rel_C_sf"/>
</dbReference>